<keyword evidence="2" id="KW-1185">Reference proteome</keyword>
<dbReference type="OrthoDB" id="4772420at2"/>
<reference evidence="1 2" key="1">
    <citation type="submission" date="2019-06" db="EMBL/GenBank/DDBJ databases">
        <title>Rhodococcus spaelei sp. nov., isolated from a cave.</title>
        <authorList>
            <person name="Lee S.D."/>
        </authorList>
    </citation>
    <scope>NUCLEOTIDE SEQUENCE [LARGE SCALE GENOMIC DNA]</scope>
    <source>
        <strain evidence="1 2">C9-5</strain>
    </source>
</reference>
<dbReference type="InterPro" id="IPR017395">
    <property type="entry name" value="Chlorophyllase-like"/>
</dbReference>
<dbReference type="InterPro" id="IPR029058">
    <property type="entry name" value="AB_hydrolase_fold"/>
</dbReference>
<protein>
    <recommendedName>
        <fullName evidence="3">Alpha/beta hydrolase</fullName>
    </recommendedName>
</protein>
<accession>A0A541B0R6</accession>
<gene>
    <name evidence="1" type="ORF">FK531_18590</name>
</gene>
<dbReference type="Gene3D" id="3.40.50.1820">
    <property type="entry name" value="alpha/beta hydrolase"/>
    <property type="match status" value="1"/>
</dbReference>
<comment type="caution">
    <text evidence="1">The sequence shown here is derived from an EMBL/GenBank/DDBJ whole genome shotgun (WGS) entry which is preliminary data.</text>
</comment>
<dbReference type="Proteomes" id="UP000316256">
    <property type="component" value="Unassembled WGS sequence"/>
</dbReference>
<evidence type="ECO:0008006" key="3">
    <source>
        <dbReference type="Google" id="ProtNLM"/>
    </source>
</evidence>
<dbReference type="PANTHER" id="PTHR33428:SF14">
    <property type="entry name" value="CARBOXYLESTERASE TYPE B DOMAIN-CONTAINING PROTEIN"/>
    <property type="match status" value="1"/>
</dbReference>
<sequence length="277" mass="28032">MAPTPKTLASQLSKRGPHQVLRGDLALAGLPGVVYTPAEGFGLPAVVFGHGWLTGVDRYRETLTHLASWGLVVAAPDTQRSPVASHLGLAADLRSAAEIAAGVRLGPGKISVDAERIAFAGHAMGAGAAVIAAAGHGAPTAVAALFPAPTSPPAERFAAKIAGPGLVVAGADDLDSMNCNAKSLAQAWGGQAILRSVNGGSGGGLAEGRRLFGALGLGGSERGTQRTTRALLTGYLLYHLLGETKYEEFATPEAEIPRTALVDPVAADDHTSQLSAG</sequence>
<proteinExistence type="predicted"/>
<dbReference type="RefSeq" id="WP_142102027.1">
    <property type="nucleotide sequence ID" value="NZ_VIGH01000009.1"/>
</dbReference>
<name>A0A541B0R6_9NOCA</name>
<organism evidence="1 2">
    <name type="scientific">Rhodococcus spelaei</name>
    <dbReference type="NCBI Taxonomy" id="2546320"/>
    <lineage>
        <taxon>Bacteria</taxon>
        <taxon>Bacillati</taxon>
        <taxon>Actinomycetota</taxon>
        <taxon>Actinomycetes</taxon>
        <taxon>Mycobacteriales</taxon>
        <taxon>Nocardiaceae</taxon>
        <taxon>Rhodococcus</taxon>
    </lineage>
</organism>
<dbReference type="Pfam" id="PF07224">
    <property type="entry name" value="Chlorophyllase"/>
    <property type="match status" value="1"/>
</dbReference>
<evidence type="ECO:0000313" key="2">
    <source>
        <dbReference type="Proteomes" id="UP000316256"/>
    </source>
</evidence>
<dbReference type="EMBL" id="VIGH01000009">
    <property type="protein sequence ID" value="TQF65898.1"/>
    <property type="molecule type" value="Genomic_DNA"/>
</dbReference>
<dbReference type="SUPFAM" id="SSF53474">
    <property type="entry name" value="alpha/beta-Hydrolases"/>
    <property type="match status" value="1"/>
</dbReference>
<evidence type="ECO:0000313" key="1">
    <source>
        <dbReference type="EMBL" id="TQF65898.1"/>
    </source>
</evidence>
<dbReference type="AlphaFoldDB" id="A0A541B0R6"/>
<dbReference type="PANTHER" id="PTHR33428">
    <property type="entry name" value="CHLOROPHYLLASE-2, CHLOROPLASTIC"/>
    <property type="match status" value="1"/>
</dbReference>